<dbReference type="Gene3D" id="3.30.565.10">
    <property type="entry name" value="Histidine kinase-like ATPase, C-terminal domain"/>
    <property type="match status" value="1"/>
</dbReference>
<dbReference type="OrthoDB" id="9792992at2"/>
<protein>
    <submittedName>
        <fullName evidence="3">Histidine kinase</fullName>
    </submittedName>
</protein>
<name>A0A2Z4INC2_9BACT</name>
<keyword evidence="3" id="KW-0418">Kinase</keyword>
<dbReference type="Proteomes" id="UP000248688">
    <property type="component" value="Chromosome"/>
</dbReference>
<feature type="transmembrane region" description="Helical" evidence="1">
    <location>
        <begin position="111"/>
        <end position="133"/>
    </location>
</feature>
<dbReference type="Pfam" id="PF06580">
    <property type="entry name" value="His_kinase"/>
    <property type="match status" value="1"/>
</dbReference>
<dbReference type="PANTHER" id="PTHR34220">
    <property type="entry name" value="SENSOR HISTIDINE KINASE YPDA"/>
    <property type="match status" value="1"/>
</dbReference>
<dbReference type="InterPro" id="IPR010559">
    <property type="entry name" value="Sig_transdc_His_kin_internal"/>
</dbReference>
<keyword evidence="1" id="KW-0472">Membrane</keyword>
<keyword evidence="4" id="KW-1185">Reference proteome</keyword>
<dbReference type="SUPFAM" id="SSF55874">
    <property type="entry name" value="ATPase domain of HSP90 chaperone/DNA topoisomerase II/histidine kinase"/>
    <property type="match status" value="1"/>
</dbReference>
<evidence type="ECO:0000313" key="3">
    <source>
        <dbReference type="EMBL" id="AWW32601.1"/>
    </source>
</evidence>
<dbReference type="AlphaFoldDB" id="A0A2Z4INC2"/>
<reference evidence="3 4" key="1">
    <citation type="submission" date="2018-06" db="EMBL/GenBank/DDBJ databases">
        <title>Echinicola strongylocentroti sp. nov., isolated from a sea urchin Strongylocentrotus intermedius.</title>
        <authorList>
            <person name="Bae S.S."/>
        </authorList>
    </citation>
    <scope>NUCLEOTIDE SEQUENCE [LARGE SCALE GENOMIC DNA]</scope>
    <source>
        <strain evidence="3 4">MEBiC08714</strain>
    </source>
</reference>
<organism evidence="3 4">
    <name type="scientific">Echinicola strongylocentroti</name>
    <dbReference type="NCBI Taxonomy" id="1795355"/>
    <lineage>
        <taxon>Bacteria</taxon>
        <taxon>Pseudomonadati</taxon>
        <taxon>Bacteroidota</taxon>
        <taxon>Cytophagia</taxon>
        <taxon>Cytophagales</taxon>
        <taxon>Cyclobacteriaceae</taxon>
        <taxon>Echinicola</taxon>
    </lineage>
</organism>
<dbReference type="InterPro" id="IPR050640">
    <property type="entry name" value="Bact_2-comp_sensor_kinase"/>
</dbReference>
<feature type="transmembrane region" description="Helical" evidence="1">
    <location>
        <begin position="211"/>
        <end position="230"/>
    </location>
</feature>
<dbReference type="GO" id="GO:0000155">
    <property type="term" value="F:phosphorelay sensor kinase activity"/>
    <property type="evidence" value="ECO:0007669"/>
    <property type="project" value="InterPro"/>
</dbReference>
<dbReference type="EMBL" id="CP030041">
    <property type="protein sequence ID" value="AWW32601.1"/>
    <property type="molecule type" value="Genomic_DNA"/>
</dbReference>
<proteinExistence type="predicted"/>
<keyword evidence="3" id="KW-0808">Transferase</keyword>
<feature type="transmembrane region" description="Helical" evidence="1">
    <location>
        <begin position="49"/>
        <end position="71"/>
    </location>
</feature>
<evidence type="ECO:0000256" key="1">
    <source>
        <dbReference type="SAM" id="Phobius"/>
    </source>
</evidence>
<feature type="transmembrane region" description="Helical" evidence="1">
    <location>
        <begin position="145"/>
        <end position="165"/>
    </location>
</feature>
<dbReference type="PANTHER" id="PTHR34220:SF7">
    <property type="entry name" value="SENSOR HISTIDINE KINASE YPDA"/>
    <property type="match status" value="1"/>
</dbReference>
<feature type="transmembrane region" description="Helical" evidence="1">
    <location>
        <begin position="177"/>
        <end position="199"/>
    </location>
</feature>
<accession>A0A2Z4INC2</accession>
<evidence type="ECO:0000259" key="2">
    <source>
        <dbReference type="Pfam" id="PF06580"/>
    </source>
</evidence>
<dbReference type="RefSeq" id="WP_112785974.1">
    <property type="nucleotide sequence ID" value="NZ_CP030041.1"/>
</dbReference>
<feature type="transmembrane region" description="Helical" evidence="1">
    <location>
        <begin position="12"/>
        <end position="29"/>
    </location>
</feature>
<keyword evidence="1" id="KW-1133">Transmembrane helix</keyword>
<dbReference type="KEGG" id="est:DN752_21985"/>
<feature type="transmembrane region" description="Helical" evidence="1">
    <location>
        <begin position="236"/>
        <end position="259"/>
    </location>
</feature>
<gene>
    <name evidence="3" type="ORF">DN752_21985</name>
</gene>
<sequence length="476" mass="55319">MKERALQFKQTEWWMVSGVFFLIILTNILGGKISIGYIGGGEFDQMAQYFSTIFIPAILFTAFYFMHMKVAPIYITDRKTWKLILLSLLIFILSWLATGAFYIGADWGQDMFIPFYFAAVALYMGYMFVVSFLKKATLAQTTPNYLGYNISRLVVLYVFLLTFLFKFHRFFHELILIIYAIVVPSLIAIFIYNYFLVYRKKQTGQNKASKIYYWLLIVLMGAIFFTITAASGDEEILLVGLVAIALLVLVINPISNALFNKYQGYIEKMDELNVQLVEKTTDLKQLRNQINPHFLFNALNTIYGISLQETAEKTAESIQKLGDMMRFMLHENTQEAIPLDREIDYLINYVDLQQLRIEAQENITIEFSRKDEHCKGNIAPMLLIPFIENAFKHGISLQKKSWVRINLRCLEGSLHLDIHNSIHRKNEDDPERVHSGIGLPNVKQRLQLLYPSRHELVIRENDREYFVHLSIQLNKS</sequence>
<keyword evidence="1" id="KW-0812">Transmembrane</keyword>
<dbReference type="InterPro" id="IPR036890">
    <property type="entry name" value="HATPase_C_sf"/>
</dbReference>
<evidence type="ECO:0000313" key="4">
    <source>
        <dbReference type="Proteomes" id="UP000248688"/>
    </source>
</evidence>
<dbReference type="GO" id="GO:0016020">
    <property type="term" value="C:membrane"/>
    <property type="evidence" value="ECO:0007669"/>
    <property type="project" value="InterPro"/>
</dbReference>
<feature type="transmembrane region" description="Helical" evidence="1">
    <location>
        <begin position="83"/>
        <end position="105"/>
    </location>
</feature>
<feature type="domain" description="Signal transduction histidine kinase internal region" evidence="2">
    <location>
        <begin position="282"/>
        <end position="358"/>
    </location>
</feature>